<comment type="subcellular location">
    <subcellularLocation>
        <location evidence="11">Cell membrane</location>
        <topology evidence="11">Peripheral membrane protein</topology>
    </subcellularLocation>
    <subcellularLocation>
        <location evidence="2">Membrane</location>
    </subcellularLocation>
</comment>
<dbReference type="EC" id="1.3.5.2" evidence="11"/>
<dbReference type="NCBIfam" id="TIGR01036">
    <property type="entry name" value="pyrD_sub2"/>
    <property type="match status" value="1"/>
</dbReference>
<name>A0A1F5Q9H3_9BACT</name>
<proteinExistence type="inferred from homology"/>
<feature type="binding site" evidence="11">
    <location>
        <position position="277"/>
    </location>
    <ligand>
        <name>FMN</name>
        <dbReference type="ChEBI" id="CHEBI:58210"/>
    </ligand>
</feature>
<evidence type="ECO:0000256" key="4">
    <source>
        <dbReference type="ARBA" id="ARBA00005359"/>
    </source>
</evidence>
<evidence type="ECO:0000256" key="6">
    <source>
        <dbReference type="ARBA" id="ARBA00022643"/>
    </source>
</evidence>
<dbReference type="InterPro" id="IPR005720">
    <property type="entry name" value="Dihydroorotate_DH_cat"/>
</dbReference>
<dbReference type="GO" id="GO:0005737">
    <property type="term" value="C:cytoplasm"/>
    <property type="evidence" value="ECO:0007669"/>
    <property type="project" value="InterPro"/>
</dbReference>
<evidence type="ECO:0000256" key="8">
    <source>
        <dbReference type="ARBA" id="ARBA00023002"/>
    </source>
</evidence>
<dbReference type="PANTHER" id="PTHR48109">
    <property type="entry name" value="DIHYDROOROTATE DEHYDROGENASE (QUINONE), MITOCHONDRIAL-RELATED"/>
    <property type="match status" value="1"/>
</dbReference>
<dbReference type="GO" id="GO:0005886">
    <property type="term" value="C:plasma membrane"/>
    <property type="evidence" value="ECO:0007669"/>
    <property type="project" value="UniProtKB-SubCell"/>
</dbReference>
<comment type="similarity">
    <text evidence="4 11">Belongs to the dihydroorotate dehydrogenase family. Type 2 subfamily.</text>
</comment>
<comment type="function">
    <text evidence="1 11">Catalyzes the conversion of dihydroorotate to orotate with quinone as electron acceptor.</text>
</comment>
<dbReference type="CDD" id="cd04738">
    <property type="entry name" value="DHOD_2_like"/>
    <property type="match status" value="1"/>
</dbReference>
<comment type="subunit">
    <text evidence="11">Monomer.</text>
</comment>
<feature type="binding site" evidence="11">
    <location>
        <begin position="237"/>
        <end position="238"/>
    </location>
    <ligand>
        <name>substrate</name>
    </ligand>
</feature>
<gene>
    <name evidence="11" type="primary">pyrD</name>
    <name evidence="13" type="ORF">A3J05_04225</name>
</gene>
<dbReference type="Proteomes" id="UP000177235">
    <property type="component" value="Unassembled WGS sequence"/>
</dbReference>
<dbReference type="InterPro" id="IPR012135">
    <property type="entry name" value="Dihydroorotate_DH_1_2"/>
</dbReference>
<dbReference type="AlphaFoldDB" id="A0A1F5Q9H3"/>
<dbReference type="GO" id="GO:0044205">
    <property type="term" value="P:'de novo' UMP biosynthetic process"/>
    <property type="evidence" value="ECO:0007669"/>
    <property type="project" value="UniProtKB-UniRule"/>
</dbReference>
<keyword evidence="11" id="KW-1003">Cell membrane</keyword>
<evidence type="ECO:0000256" key="2">
    <source>
        <dbReference type="ARBA" id="ARBA00004370"/>
    </source>
</evidence>
<keyword evidence="7 11" id="KW-0665">Pyrimidine biosynthesis</keyword>
<evidence type="ECO:0000256" key="9">
    <source>
        <dbReference type="ARBA" id="ARBA00023136"/>
    </source>
</evidence>
<feature type="binding site" evidence="11">
    <location>
        <begin position="63"/>
        <end position="67"/>
    </location>
    <ligand>
        <name>FMN</name>
        <dbReference type="ChEBI" id="CHEBI:58210"/>
    </ligand>
</feature>
<dbReference type="Gene3D" id="3.20.20.70">
    <property type="entry name" value="Aldolase class I"/>
    <property type="match status" value="1"/>
</dbReference>
<protein>
    <recommendedName>
        <fullName evidence="11">Dihydroorotate dehydrogenase (quinone)</fullName>
        <ecNumber evidence="11">1.3.5.2</ecNumber>
    </recommendedName>
    <alternativeName>
        <fullName evidence="11">DHOdehase</fullName>
        <shortName evidence="11">DHOD</shortName>
        <shortName evidence="11">DHODase</shortName>
    </alternativeName>
    <alternativeName>
        <fullName evidence="11">Dihydroorotate oxidase</fullName>
    </alternativeName>
</protein>
<dbReference type="NCBIfam" id="NF003652">
    <property type="entry name" value="PRK05286.2-5"/>
    <property type="match status" value="1"/>
</dbReference>
<evidence type="ECO:0000313" key="13">
    <source>
        <dbReference type="EMBL" id="OGE98552.1"/>
    </source>
</evidence>
<evidence type="ECO:0000259" key="12">
    <source>
        <dbReference type="Pfam" id="PF01180"/>
    </source>
</evidence>
<dbReference type="PROSITE" id="PS00911">
    <property type="entry name" value="DHODEHASE_1"/>
    <property type="match status" value="1"/>
</dbReference>
<sequence length="337" mass="36744">MYKLLRPILFQIPPETMHDAAARVSSFFSPVAGIFSGLFSYEHPSLETQVFGVKFKNPVGLAPGYDKSGSFARFMAALGFSFIEIGTVTPEPQAGNPKPRLFRIDKDDAVINRMGFNSIGMKAVAENLKKLQHRSFVVGINLGKNKTTSNEQAAEDYLTGYNGLALFADYVVVNVSSPNTPGLRQLLEKEPLKKILNALPRSKPLLLKISPDMDNAQLDEIAEVALETKIDGIIATNTIATPEGGLSGEPLRRRSTEVINHMYKKLNGQLPIIGVGGIFSAEDAYEKIRAGASLVQIYTGMIYEGPGLVKRIKKGLVELLRRDGFMNISEAVGVSAK</sequence>
<evidence type="ECO:0000256" key="1">
    <source>
        <dbReference type="ARBA" id="ARBA00003125"/>
    </source>
</evidence>
<dbReference type="PROSITE" id="PS00912">
    <property type="entry name" value="DHODEHASE_2"/>
    <property type="match status" value="1"/>
</dbReference>
<feature type="binding site" evidence="11">
    <location>
        <position position="248"/>
    </location>
    <ligand>
        <name>FMN</name>
        <dbReference type="ChEBI" id="CHEBI:58210"/>
    </ligand>
</feature>
<keyword evidence="9 11" id="KW-0472">Membrane</keyword>
<evidence type="ECO:0000256" key="7">
    <source>
        <dbReference type="ARBA" id="ARBA00022975"/>
    </source>
</evidence>
<dbReference type="GO" id="GO:0106430">
    <property type="term" value="F:dihydroorotate dehydrogenase (quinone) activity"/>
    <property type="evidence" value="ECO:0007669"/>
    <property type="project" value="UniProtKB-EC"/>
</dbReference>
<feature type="binding site" evidence="11">
    <location>
        <position position="174"/>
    </location>
    <ligand>
        <name>substrate</name>
    </ligand>
</feature>
<feature type="domain" description="Dihydroorotate dehydrogenase catalytic" evidence="12">
    <location>
        <begin position="46"/>
        <end position="320"/>
    </location>
</feature>
<comment type="cofactor">
    <cofactor evidence="11">
        <name>FMN</name>
        <dbReference type="ChEBI" id="CHEBI:58210"/>
    </cofactor>
    <text evidence="11">Binds 1 FMN per subunit.</text>
</comment>
<feature type="binding site" evidence="11">
    <location>
        <position position="141"/>
    </location>
    <ligand>
        <name>FMN</name>
        <dbReference type="ChEBI" id="CHEBI:58210"/>
    </ligand>
</feature>
<feature type="binding site" evidence="11">
    <location>
        <position position="87"/>
    </location>
    <ligand>
        <name>FMN</name>
        <dbReference type="ChEBI" id="CHEBI:58210"/>
    </ligand>
</feature>
<feature type="binding site" evidence="11">
    <location>
        <position position="208"/>
    </location>
    <ligand>
        <name>FMN</name>
        <dbReference type="ChEBI" id="CHEBI:58210"/>
    </ligand>
</feature>
<evidence type="ECO:0000256" key="11">
    <source>
        <dbReference type="HAMAP-Rule" id="MF_00225"/>
    </source>
</evidence>
<dbReference type="EMBL" id="MFFF01000030">
    <property type="protein sequence ID" value="OGE98552.1"/>
    <property type="molecule type" value="Genomic_DNA"/>
</dbReference>
<accession>A0A1F5Q9H3</accession>
<feature type="binding site" evidence="11">
    <location>
        <position position="179"/>
    </location>
    <ligand>
        <name>substrate</name>
    </ligand>
</feature>
<comment type="caution">
    <text evidence="13">The sequence shown here is derived from an EMBL/GenBank/DDBJ whole genome shotgun (WGS) entry which is preliminary data.</text>
</comment>
<feature type="binding site" evidence="11">
    <location>
        <position position="67"/>
    </location>
    <ligand>
        <name>substrate</name>
    </ligand>
</feature>
<dbReference type="PIRSF" id="PIRSF000164">
    <property type="entry name" value="DHO_oxidase"/>
    <property type="match status" value="1"/>
</dbReference>
<reference evidence="13 14" key="1">
    <citation type="journal article" date="2016" name="Nat. Commun.">
        <title>Thousands of microbial genomes shed light on interconnected biogeochemical processes in an aquifer system.</title>
        <authorList>
            <person name="Anantharaman K."/>
            <person name="Brown C.T."/>
            <person name="Hug L.A."/>
            <person name="Sharon I."/>
            <person name="Castelle C.J."/>
            <person name="Probst A.J."/>
            <person name="Thomas B.C."/>
            <person name="Singh A."/>
            <person name="Wilkins M.J."/>
            <person name="Karaoz U."/>
            <person name="Brodie E.L."/>
            <person name="Williams K.H."/>
            <person name="Hubbard S.S."/>
            <person name="Banfield J.F."/>
        </authorList>
    </citation>
    <scope>NUCLEOTIDE SEQUENCE [LARGE SCALE GENOMIC DNA]</scope>
</reference>
<keyword evidence="8 11" id="KW-0560">Oxidoreductase</keyword>
<dbReference type="InterPro" id="IPR050074">
    <property type="entry name" value="DHO_dehydrogenase"/>
</dbReference>
<dbReference type="InterPro" id="IPR001295">
    <property type="entry name" value="Dihydroorotate_DH_CS"/>
</dbReference>
<evidence type="ECO:0000256" key="3">
    <source>
        <dbReference type="ARBA" id="ARBA00005161"/>
    </source>
</evidence>
<evidence type="ECO:0000256" key="5">
    <source>
        <dbReference type="ARBA" id="ARBA00022630"/>
    </source>
</evidence>
<dbReference type="SUPFAM" id="SSF51395">
    <property type="entry name" value="FMN-linked oxidoreductases"/>
    <property type="match status" value="1"/>
</dbReference>
<dbReference type="PANTHER" id="PTHR48109:SF4">
    <property type="entry name" value="DIHYDROOROTATE DEHYDROGENASE (QUINONE), MITOCHONDRIAL"/>
    <property type="match status" value="1"/>
</dbReference>
<dbReference type="Pfam" id="PF01180">
    <property type="entry name" value="DHO_dh"/>
    <property type="match status" value="1"/>
</dbReference>
<keyword evidence="5 11" id="KW-0285">Flavoprotein</keyword>
<feature type="binding site" evidence="11">
    <location>
        <begin position="298"/>
        <end position="299"/>
    </location>
    <ligand>
        <name>FMN</name>
        <dbReference type="ChEBI" id="CHEBI:58210"/>
    </ligand>
</feature>
<dbReference type="InterPro" id="IPR013785">
    <property type="entry name" value="Aldolase_TIM"/>
</dbReference>
<dbReference type="UniPathway" id="UPA00070">
    <property type="reaction ID" value="UER00946"/>
</dbReference>
<evidence type="ECO:0000313" key="14">
    <source>
        <dbReference type="Proteomes" id="UP000177235"/>
    </source>
</evidence>
<dbReference type="GO" id="GO:0006207">
    <property type="term" value="P:'de novo' pyrimidine nucleobase biosynthetic process"/>
    <property type="evidence" value="ECO:0007669"/>
    <property type="project" value="UniProtKB-UniRule"/>
</dbReference>
<feature type="active site" description="Nucleophile" evidence="11">
    <location>
        <position position="177"/>
    </location>
</feature>
<keyword evidence="6 11" id="KW-0288">FMN</keyword>
<dbReference type="NCBIfam" id="NF003645">
    <property type="entry name" value="PRK05286.1-2"/>
    <property type="match status" value="1"/>
</dbReference>
<comment type="pathway">
    <text evidence="3 11">Pyrimidine metabolism; UMP biosynthesis via de novo pathway; orotate from (S)-dihydroorotate (quinone route): step 1/1.</text>
</comment>
<comment type="catalytic activity">
    <reaction evidence="10 11">
        <text>(S)-dihydroorotate + a quinone = orotate + a quinol</text>
        <dbReference type="Rhea" id="RHEA:30187"/>
        <dbReference type="ChEBI" id="CHEBI:24646"/>
        <dbReference type="ChEBI" id="CHEBI:30839"/>
        <dbReference type="ChEBI" id="CHEBI:30864"/>
        <dbReference type="ChEBI" id="CHEBI:132124"/>
        <dbReference type="EC" id="1.3.5.2"/>
    </reaction>
</comment>
<organism evidence="13 14">
    <name type="scientific">Candidatus Doudnabacteria bacterium RIFCSPLOWO2_02_FULL_48_13</name>
    <dbReference type="NCBI Taxonomy" id="1817845"/>
    <lineage>
        <taxon>Bacteria</taxon>
        <taxon>Candidatus Doudnaibacteriota</taxon>
    </lineage>
</organism>
<evidence type="ECO:0000256" key="10">
    <source>
        <dbReference type="ARBA" id="ARBA00048639"/>
    </source>
</evidence>
<feature type="binding site" evidence="11">
    <location>
        <begin position="112"/>
        <end position="116"/>
    </location>
    <ligand>
        <name>substrate</name>
    </ligand>
</feature>
<feature type="binding site" evidence="11">
    <location>
        <position position="236"/>
    </location>
    <ligand>
        <name>FMN</name>
        <dbReference type="ChEBI" id="CHEBI:58210"/>
    </ligand>
</feature>
<feature type="binding site" evidence="11">
    <location>
        <position position="174"/>
    </location>
    <ligand>
        <name>FMN</name>
        <dbReference type="ChEBI" id="CHEBI:58210"/>
    </ligand>
</feature>
<dbReference type="InterPro" id="IPR005719">
    <property type="entry name" value="Dihydroorotate_DH_2"/>
</dbReference>
<dbReference type="HAMAP" id="MF_00225">
    <property type="entry name" value="DHO_dh_type2"/>
    <property type="match status" value="1"/>
</dbReference>